<organism evidence="2 3">
    <name type="scientific">Caenorhabditis auriculariae</name>
    <dbReference type="NCBI Taxonomy" id="2777116"/>
    <lineage>
        <taxon>Eukaryota</taxon>
        <taxon>Metazoa</taxon>
        <taxon>Ecdysozoa</taxon>
        <taxon>Nematoda</taxon>
        <taxon>Chromadorea</taxon>
        <taxon>Rhabditida</taxon>
        <taxon>Rhabditina</taxon>
        <taxon>Rhabditomorpha</taxon>
        <taxon>Rhabditoidea</taxon>
        <taxon>Rhabditidae</taxon>
        <taxon>Peloderinae</taxon>
        <taxon>Caenorhabditis</taxon>
    </lineage>
</organism>
<feature type="region of interest" description="Disordered" evidence="1">
    <location>
        <begin position="1"/>
        <end position="21"/>
    </location>
</feature>
<evidence type="ECO:0000256" key="1">
    <source>
        <dbReference type="SAM" id="MobiDB-lite"/>
    </source>
</evidence>
<evidence type="ECO:0000313" key="2">
    <source>
        <dbReference type="EMBL" id="CAD6194206.1"/>
    </source>
</evidence>
<protein>
    <submittedName>
        <fullName evidence="2">Uncharacterized protein</fullName>
    </submittedName>
</protein>
<gene>
    <name evidence="2" type="ORF">CAUJ_LOCUS10125</name>
</gene>
<dbReference type="AlphaFoldDB" id="A0A8S1HC12"/>
<accession>A0A8S1HC12</accession>
<proteinExistence type="predicted"/>
<dbReference type="EMBL" id="CAJGYM010000042">
    <property type="protein sequence ID" value="CAD6194206.1"/>
    <property type="molecule type" value="Genomic_DNA"/>
</dbReference>
<name>A0A8S1HC12_9PELO</name>
<keyword evidence="3" id="KW-1185">Reference proteome</keyword>
<comment type="caution">
    <text evidence="2">The sequence shown here is derived from an EMBL/GenBank/DDBJ whole genome shotgun (WGS) entry which is preliminary data.</text>
</comment>
<evidence type="ECO:0000313" key="3">
    <source>
        <dbReference type="Proteomes" id="UP000835052"/>
    </source>
</evidence>
<sequence length="171" mass="19543">MMGFRLRHATPTPPQSAAFSKKETRFAPHGSSVQLRSVTHRFSTYFGSFPMTSNTANSVAHRRQGRIRDDVFRRRPHPFRYQLISYQTPQRHTEIAARNVLSSEGTVWHSAEAEKKTVGLYRNRESDRLGIIAGFRNEMAGLVEVGIRVVVVVGKPFSFPQYEMDEEHTAH</sequence>
<reference evidence="2" key="1">
    <citation type="submission" date="2020-10" db="EMBL/GenBank/DDBJ databases">
        <authorList>
            <person name="Kikuchi T."/>
        </authorList>
    </citation>
    <scope>NUCLEOTIDE SEQUENCE</scope>
    <source>
        <strain evidence="2">NKZ352</strain>
    </source>
</reference>
<dbReference type="Proteomes" id="UP000835052">
    <property type="component" value="Unassembled WGS sequence"/>
</dbReference>